<feature type="transmembrane region" description="Helical" evidence="1">
    <location>
        <begin position="20"/>
        <end position="44"/>
    </location>
</feature>
<reference evidence="2 3" key="2">
    <citation type="submission" date="2019-01" db="EMBL/GenBank/DDBJ databases">
        <title>Tautonia sociabilis, a novel thermotolerant planctomycete of Isosphaeraceae family, isolated from a 4000 m deep subterranean habitat.</title>
        <authorList>
            <person name="Kovaleva O.L."/>
            <person name="Elcheninov A.G."/>
            <person name="Van Heerden E."/>
            <person name="Toshchakov S.V."/>
            <person name="Novikov A."/>
            <person name="Bonch-Osmolovskaya E.A."/>
            <person name="Kublanov I.V."/>
        </authorList>
    </citation>
    <scope>NUCLEOTIDE SEQUENCE [LARGE SCALE GENOMIC DNA]</scope>
    <source>
        <strain evidence="2 3">GM2012</strain>
    </source>
</reference>
<comment type="caution">
    <text evidence="2">The sequence shown here is derived from an EMBL/GenBank/DDBJ whole genome shotgun (WGS) entry which is preliminary data.</text>
</comment>
<feature type="transmembrane region" description="Helical" evidence="1">
    <location>
        <begin position="128"/>
        <end position="147"/>
    </location>
</feature>
<dbReference type="Proteomes" id="UP000280296">
    <property type="component" value="Unassembled WGS sequence"/>
</dbReference>
<feature type="transmembrane region" description="Helical" evidence="1">
    <location>
        <begin position="219"/>
        <end position="242"/>
    </location>
</feature>
<protein>
    <submittedName>
        <fullName evidence="2">Uncharacterized protein</fullName>
    </submittedName>
</protein>
<gene>
    <name evidence="2" type="ORF">TsocGM_15195</name>
</gene>
<organism evidence="2 3">
    <name type="scientific">Tautonia sociabilis</name>
    <dbReference type="NCBI Taxonomy" id="2080755"/>
    <lineage>
        <taxon>Bacteria</taxon>
        <taxon>Pseudomonadati</taxon>
        <taxon>Planctomycetota</taxon>
        <taxon>Planctomycetia</taxon>
        <taxon>Isosphaerales</taxon>
        <taxon>Isosphaeraceae</taxon>
        <taxon>Tautonia</taxon>
    </lineage>
</organism>
<accession>A0A432MI27</accession>
<proteinExistence type="predicted"/>
<evidence type="ECO:0000256" key="1">
    <source>
        <dbReference type="SAM" id="Phobius"/>
    </source>
</evidence>
<keyword evidence="1" id="KW-0472">Membrane</keyword>
<dbReference type="OrthoDB" id="9886287at2"/>
<reference evidence="2 3" key="1">
    <citation type="submission" date="2018-12" db="EMBL/GenBank/DDBJ databases">
        <authorList>
            <person name="Toschakov S.V."/>
        </authorList>
    </citation>
    <scope>NUCLEOTIDE SEQUENCE [LARGE SCALE GENOMIC DNA]</scope>
    <source>
        <strain evidence="2 3">GM2012</strain>
    </source>
</reference>
<dbReference type="EMBL" id="RYZH01000029">
    <property type="protein sequence ID" value="RUL86834.1"/>
    <property type="molecule type" value="Genomic_DNA"/>
</dbReference>
<dbReference type="RefSeq" id="WP_126726317.1">
    <property type="nucleotide sequence ID" value="NZ_RYZH01000029.1"/>
</dbReference>
<keyword evidence="3" id="KW-1185">Reference proteome</keyword>
<name>A0A432MI27_9BACT</name>
<keyword evidence="1" id="KW-0812">Transmembrane</keyword>
<keyword evidence="1" id="KW-1133">Transmembrane helix</keyword>
<feature type="transmembrane region" description="Helical" evidence="1">
    <location>
        <begin position="153"/>
        <end position="174"/>
    </location>
</feature>
<evidence type="ECO:0000313" key="3">
    <source>
        <dbReference type="Proteomes" id="UP000280296"/>
    </source>
</evidence>
<sequence>MATDFETDARPEPLTARSLGLLNIVFGVLFLLGVGYEVGVVLTLPALGRLLEWAESQQQQQLDKAMQGQRDRFDERLKAAESDEEREVIEAERTRMELNAYQAPNMMPFSFDFLDTPRIRNGILAKGGVMLVLNLLLIASGIGLWKLRRWGRSLSVAVAGLLLPALAVFAVASAREAPTIAERWSAGMTKLLLEEENLEETPPELAEVMGRYEQGMKRLFTVSSATANGLAALYPIAVLVVASRPGVRAAVARPRAS</sequence>
<evidence type="ECO:0000313" key="2">
    <source>
        <dbReference type="EMBL" id="RUL86834.1"/>
    </source>
</evidence>
<dbReference type="AlphaFoldDB" id="A0A432MI27"/>